<gene>
    <name evidence="3" type="ORF">NO357_09015</name>
</gene>
<comment type="caution">
    <text evidence="3">The sequence shown here is derived from an EMBL/GenBank/DDBJ whole genome shotgun (WGS) entry which is preliminary data.</text>
</comment>
<dbReference type="AlphaFoldDB" id="A0AAE4B4A5"/>
<proteinExistence type="predicted"/>
<dbReference type="PANTHER" id="PTHR31157">
    <property type="entry name" value="SCP DOMAIN-CONTAINING PROTEIN"/>
    <property type="match status" value="1"/>
</dbReference>
<dbReference type="PANTHER" id="PTHR31157:SF1">
    <property type="entry name" value="SCP DOMAIN-CONTAINING PROTEIN"/>
    <property type="match status" value="1"/>
</dbReference>
<feature type="domain" description="SCP" evidence="2">
    <location>
        <begin position="26"/>
        <end position="128"/>
    </location>
</feature>
<reference evidence="3" key="1">
    <citation type="submission" date="2022-07" db="EMBL/GenBank/DDBJ databases">
        <authorList>
            <person name="Otstavnykh N."/>
            <person name="Isaeva M."/>
            <person name="Bystritskaya E."/>
        </authorList>
    </citation>
    <scope>NUCLEOTIDE SEQUENCE</scope>
    <source>
        <strain evidence="3">KCTC 52189</strain>
    </source>
</reference>
<accession>A0AAE4B4A5</accession>
<protein>
    <submittedName>
        <fullName evidence="3">CAP domain-containing protein</fullName>
    </submittedName>
</protein>
<name>A0AAE4B4A5_9RHOB</name>
<dbReference type="Pfam" id="PF00188">
    <property type="entry name" value="CAP"/>
    <property type="match status" value="1"/>
</dbReference>
<dbReference type="RefSeq" id="WP_306735301.1">
    <property type="nucleotide sequence ID" value="NZ_JANHAX010000002.1"/>
</dbReference>
<evidence type="ECO:0000313" key="3">
    <source>
        <dbReference type="EMBL" id="MDQ2090035.1"/>
    </source>
</evidence>
<dbReference type="InterPro" id="IPR035940">
    <property type="entry name" value="CAP_sf"/>
</dbReference>
<dbReference type="InterPro" id="IPR014044">
    <property type="entry name" value="CAP_dom"/>
</dbReference>
<feature type="chain" id="PRO_5042274538" evidence="1">
    <location>
        <begin position="18"/>
        <end position="142"/>
    </location>
</feature>
<keyword evidence="4" id="KW-1185">Reference proteome</keyword>
<dbReference type="SUPFAM" id="SSF55797">
    <property type="entry name" value="PR-1-like"/>
    <property type="match status" value="1"/>
</dbReference>
<dbReference type="EMBL" id="JANHAX010000002">
    <property type="protein sequence ID" value="MDQ2090035.1"/>
    <property type="molecule type" value="Genomic_DNA"/>
</dbReference>
<keyword evidence="1" id="KW-0732">Signal</keyword>
<reference evidence="3" key="2">
    <citation type="submission" date="2023-02" db="EMBL/GenBank/DDBJ databases">
        <title>'Rhodoalgimonas zhirmunskyi' gen. nov., isolated from a red alga.</title>
        <authorList>
            <person name="Nedashkovskaya O.I."/>
            <person name="Otstavnykh N.Y."/>
            <person name="Bystritskaya E.P."/>
            <person name="Balabanova L.A."/>
            <person name="Isaeva M.P."/>
        </authorList>
    </citation>
    <scope>NUCLEOTIDE SEQUENCE</scope>
    <source>
        <strain evidence="3">KCTC 52189</strain>
    </source>
</reference>
<feature type="signal peptide" evidence="1">
    <location>
        <begin position="1"/>
        <end position="17"/>
    </location>
</feature>
<sequence>MRVMAVFLVFIASLARAEPVREVAQLTNRFRAAQGLAPLSVSLVLEAVADAHGRDMARKGFFSHTGSDGSSVGRRAKRQGYRYCLIAENIAKGQRTSAEVMKTWTASRGHRSNMLQAKLRDIGVARVGNIWVMVLGTRMGGC</sequence>
<evidence type="ECO:0000313" key="4">
    <source>
        <dbReference type="Proteomes" id="UP001226762"/>
    </source>
</evidence>
<dbReference type="CDD" id="cd05379">
    <property type="entry name" value="CAP_bacterial"/>
    <property type="match status" value="1"/>
</dbReference>
<evidence type="ECO:0000256" key="1">
    <source>
        <dbReference type="SAM" id="SignalP"/>
    </source>
</evidence>
<evidence type="ECO:0000259" key="2">
    <source>
        <dbReference type="Pfam" id="PF00188"/>
    </source>
</evidence>
<dbReference type="Proteomes" id="UP001226762">
    <property type="component" value="Unassembled WGS sequence"/>
</dbReference>
<dbReference type="Gene3D" id="3.40.33.10">
    <property type="entry name" value="CAP"/>
    <property type="match status" value="1"/>
</dbReference>
<organism evidence="3 4">
    <name type="scientific">Marimonas arenosa</name>
    <dbReference type="NCBI Taxonomy" id="1795305"/>
    <lineage>
        <taxon>Bacteria</taxon>
        <taxon>Pseudomonadati</taxon>
        <taxon>Pseudomonadota</taxon>
        <taxon>Alphaproteobacteria</taxon>
        <taxon>Rhodobacterales</taxon>
        <taxon>Paracoccaceae</taxon>
        <taxon>Marimonas</taxon>
    </lineage>
</organism>